<dbReference type="GO" id="GO:0052689">
    <property type="term" value="F:carboxylic ester hydrolase activity"/>
    <property type="evidence" value="ECO:0007669"/>
    <property type="project" value="TreeGrafter"/>
</dbReference>
<feature type="compositionally biased region" description="Low complexity" evidence="4">
    <location>
        <begin position="1"/>
        <end position="15"/>
    </location>
</feature>
<accession>A0A218Z4R8</accession>
<dbReference type="PROSITE" id="PS00122">
    <property type="entry name" value="CARBOXYLESTERASE_B_1"/>
    <property type="match status" value="1"/>
</dbReference>
<keyword evidence="2 3" id="KW-0378">Hydrolase</keyword>
<evidence type="ECO:0000256" key="2">
    <source>
        <dbReference type="ARBA" id="ARBA00022801"/>
    </source>
</evidence>
<gene>
    <name evidence="6" type="ORF">B2J93_5593</name>
</gene>
<comment type="caution">
    <text evidence="6">The sequence shown here is derived from an EMBL/GenBank/DDBJ whole genome shotgun (WGS) entry which is preliminary data.</text>
</comment>
<evidence type="ECO:0000256" key="1">
    <source>
        <dbReference type="ARBA" id="ARBA00005964"/>
    </source>
</evidence>
<feature type="region of interest" description="Disordered" evidence="4">
    <location>
        <begin position="1"/>
        <end position="46"/>
    </location>
</feature>
<reference evidence="6 7" key="1">
    <citation type="submission" date="2017-04" db="EMBL/GenBank/DDBJ databases">
        <title>Draft genome sequence of Marssonina coronaria NL1: causal agent of apple blotch.</title>
        <authorList>
            <person name="Cheng Q."/>
        </authorList>
    </citation>
    <scope>NUCLEOTIDE SEQUENCE [LARGE SCALE GENOMIC DNA]</scope>
    <source>
        <strain evidence="6 7">NL1</strain>
    </source>
</reference>
<dbReference type="InterPro" id="IPR019819">
    <property type="entry name" value="Carboxylesterase_B_CS"/>
</dbReference>
<feature type="domain" description="Carboxylesterase type B" evidence="5">
    <location>
        <begin position="85"/>
        <end position="592"/>
    </location>
</feature>
<evidence type="ECO:0000256" key="3">
    <source>
        <dbReference type="RuleBase" id="RU361235"/>
    </source>
</evidence>
<organism evidence="6 7">
    <name type="scientific">Diplocarpon coronariae</name>
    <dbReference type="NCBI Taxonomy" id="2795749"/>
    <lineage>
        <taxon>Eukaryota</taxon>
        <taxon>Fungi</taxon>
        <taxon>Dikarya</taxon>
        <taxon>Ascomycota</taxon>
        <taxon>Pezizomycotina</taxon>
        <taxon>Leotiomycetes</taxon>
        <taxon>Helotiales</taxon>
        <taxon>Drepanopezizaceae</taxon>
        <taxon>Diplocarpon</taxon>
    </lineage>
</organism>
<dbReference type="STRING" id="503106.A0A218Z4R8"/>
<dbReference type="InterPro" id="IPR019826">
    <property type="entry name" value="Carboxylesterase_B_AS"/>
</dbReference>
<sequence length="623" mass="67054">MEHGNSNGNMSDMGNVHSSMGSAQMTSKCTEHRPSQPYGDLQSSALTHSSGNMTSSAAHFLCSALLVGSAVVTRVSADAPLVTVLNGTYAGVHSSSYNQDWFLGMPFAYPPVQGPLRLAPPVSLNTTWEGTKNATEFGNTCWGTGSDADRLIGLGLPVSEDCLTINVVRPSNYTDQLLPVAVYIYGGGYHMGGSADPRLNSSYLIQDSISIDHPILAVSLNYRGSALGFLAGSALSKAGALNLGYRDQRLALQWIQENIAAFGGDPAKVTIFGNSAGAGSVGAQILAYNGRDDGLFRGAISQSGSPVGFTPWTEFLSDNVWDEIWANLTIGAGCESAVDSLDCLRNAPFETLTNLINSSATSGAAWGPALDDDFVVDLPIRQLERGNFVKVPYMMGSNTDEGSSFIPGNNFDNATFYPTSKIDTDAEFMDYLTSLGANSTVAREVFDLYPQNGAEQVIATYPNDKGADLGYQYKRACTFAGDYWIIAPTRYAAQVWAAAGVPAYQYRWNAIVNGVPRYIGATHAKEIAFVFDDLKGWDYDVSPWANRPASYTDLAHTISTTWAAFVATLNPNVNGKVNGITEWPLYSIDSPSRFVFDANVTSYVEADTTRKESIEYLINSFKL</sequence>
<dbReference type="EC" id="3.1.1.-" evidence="3"/>
<dbReference type="Pfam" id="PF00135">
    <property type="entry name" value="COesterase"/>
    <property type="match status" value="1"/>
</dbReference>
<dbReference type="SUPFAM" id="SSF53474">
    <property type="entry name" value="alpha/beta-Hydrolases"/>
    <property type="match status" value="1"/>
</dbReference>
<evidence type="ECO:0000259" key="5">
    <source>
        <dbReference type="Pfam" id="PF00135"/>
    </source>
</evidence>
<comment type="similarity">
    <text evidence="1 3">Belongs to the type-B carboxylesterase/lipase family.</text>
</comment>
<dbReference type="PANTHER" id="PTHR43918">
    <property type="entry name" value="ACETYLCHOLINESTERASE"/>
    <property type="match status" value="1"/>
</dbReference>
<dbReference type="AlphaFoldDB" id="A0A218Z4R8"/>
<dbReference type="InterPro" id="IPR029058">
    <property type="entry name" value="AB_hydrolase_fold"/>
</dbReference>
<dbReference type="Gene3D" id="3.40.50.1820">
    <property type="entry name" value="alpha/beta hydrolase"/>
    <property type="match status" value="1"/>
</dbReference>
<dbReference type="EMBL" id="MZNU01000243">
    <property type="protein sequence ID" value="OWP02206.1"/>
    <property type="molecule type" value="Genomic_DNA"/>
</dbReference>
<dbReference type="PROSITE" id="PS00941">
    <property type="entry name" value="CARBOXYLESTERASE_B_2"/>
    <property type="match status" value="1"/>
</dbReference>
<keyword evidence="7" id="KW-1185">Reference proteome</keyword>
<evidence type="ECO:0000313" key="6">
    <source>
        <dbReference type="EMBL" id="OWP02206.1"/>
    </source>
</evidence>
<evidence type="ECO:0000313" key="7">
    <source>
        <dbReference type="Proteomes" id="UP000242519"/>
    </source>
</evidence>
<dbReference type="Proteomes" id="UP000242519">
    <property type="component" value="Unassembled WGS sequence"/>
</dbReference>
<dbReference type="InParanoid" id="A0A218Z4R8"/>
<dbReference type="InterPro" id="IPR050654">
    <property type="entry name" value="AChE-related_enzymes"/>
</dbReference>
<dbReference type="OrthoDB" id="408631at2759"/>
<feature type="compositionally biased region" description="Polar residues" evidence="4">
    <location>
        <begin position="16"/>
        <end position="28"/>
    </location>
</feature>
<proteinExistence type="inferred from homology"/>
<dbReference type="PANTHER" id="PTHR43918:SF4">
    <property type="entry name" value="CARBOXYLIC ESTER HYDROLASE"/>
    <property type="match status" value="1"/>
</dbReference>
<protein>
    <recommendedName>
        <fullName evidence="3">Carboxylic ester hydrolase</fullName>
        <ecNumber evidence="3">3.1.1.-</ecNumber>
    </recommendedName>
</protein>
<evidence type="ECO:0000256" key="4">
    <source>
        <dbReference type="SAM" id="MobiDB-lite"/>
    </source>
</evidence>
<name>A0A218Z4R8_9HELO</name>
<dbReference type="InterPro" id="IPR002018">
    <property type="entry name" value="CarbesteraseB"/>
</dbReference>